<name>A0A0V1ISU9_TRIPS</name>
<comment type="caution">
    <text evidence="1">The sequence shown here is derived from an EMBL/GenBank/DDBJ whole genome shotgun (WGS) entry which is preliminary data.</text>
</comment>
<keyword evidence="2" id="KW-1185">Reference proteome</keyword>
<organism evidence="1 2">
    <name type="scientific">Trichinella pseudospiralis</name>
    <name type="common">Parasitic roundworm</name>
    <dbReference type="NCBI Taxonomy" id="6337"/>
    <lineage>
        <taxon>Eukaryota</taxon>
        <taxon>Metazoa</taxon>
        <taxon>Ecdysozoa</taxon>
        <taxon>Nematoda</taxon>
        <taxon>Enoplea</taxon>
        <taxon>Dorylaimia</taxon>
        <taxon>Trichinellida</taxon>
        <taxon>Trichinellidae</taxon>
        <taxon>Trichinella</taxon>
    </lineage>
</organism>
<evidence type="ECO:0000313" key="1">
    <source>
        <dbReference type="EMBL" id="KRZ25793.1"/>
    </source>
</evidence>
<reference evidence="1 2" key="1">
    <citation type="submission" date="2015-01" db="EMBL/GenBank/DDBJ databases">
        <title>Evolution of Trichinella species and genotypes.</title>
        <authorList>
            <person name="Korhonen P.K."/>
            <person name="Edoardo P."/>
            <person name="Giuseppe L.R."/>
            <person name="Gasser R.B."/>
        </authorList>
    </citation>
    <scope>NUCLEOTIDE SEQUENCE [LARGE SCALE GENOMIC DNA]</scope>
    <source>
        <strain evidence="1">ISS588</strain>
    </source>
</reference>
<dbReference type="AlphaFoldDB" id="A0A0V1ISU9"/>
<protein>
    <submittedName>
        <fullName evidence="1">Uncharacterized protein</fullName>
    </submittedName>
</protein>
<accession>A0A0V1ISU9</accession>
<dbReference type="EMBL" id="JYDS01000095">
    <property type="protein sequence ID" value="KRZ25793.1"/>
    <property type="molecule type" value="Genomic_DNA"/>
</dbReference>
<proteinExistence type="predicted"/>
<sequence>MNASRQEGYQHGNQCYRFGLLFSLRLQLQLKNIYCFDKLCNGPNIHFVLLFSLFSSEITSNWIIALNSIK</sequence>
<gene>
    <name evidence="1" type="ORF">T4B_8678</name>
</gene>
<evidence type="ECO:0000313" key="2">
    <source>
        <dbReference type="Proteomes" id="UP000054805"/>
    </source>
</evidence>
<dbReference type="Proteomes" id="UP000054805">
    <property type="component" value="Unassembled WGS sequence"/>
</dbReference>